<dbReference type="InterPro" id="IPR050266">
    <property type="entry name" value="AB_hydrolase_sf"/>
</dbReference>
<dbReference type="Pfam" id="PF12697">
    <property type="entry name" value="Abhydrolase_6"/>
    <property type="match status" value="1"/>
</dbReference>
<dbReference type="InterPro" id="IPR000073">
    <property type="entry name" value="AB_hydrolase_1"/>
</dbReference>
<dbReference type="EMBL" id="OMOJ01000004">
    <property type="protein sequence ID" value="SPF80442.1"/>
    <property type="molecule type" value="Genomic_DNA"/>
</dbReference>
<dbReference type="PANTHER" id="PTHR43798">
    <property type="entry name" value="MONOACYLGLYCEROL LIPASE"/>
    <property type="match status" value="1"/>
</dbReference>
<accession>A0A2R8AWM4</accession>
<evidence type="ECO:0000313" key="3">
    <source>
        <dbReference type="Proteomes" id="UP000244904"/>
    </source>
</evidence>
<protein>
    <submittedName>
        <fullName evidence="2">Haloalkane dehalogenase 2</fullName>
        <ecNumber evidence="2">3.8.1.5</ecNumber>
    </submittedName>
</protein>
<dbReference type="Proteomes" id="UP000244904">
    <property type="component" value="Unassembled WGS sequence"/>
</dbReference>
<dbReference type="PANTHER" id="PTHR43798:SF33">
    <property type="entry name" value="HYDROLASE, PUTATIVE (AFU_ORTHOLOGUE AFUA_2G14860)-RELATED"/>
    <property type="match status" value="1"/>
</dbReference>
<evidence type="ECO:0000259" key="1">
    <source>
        <dbReference type="Pfam" id="PF12697"/>
    </source>
</evidence>
<sequence length="317" mass="33693">MALRYLVALAIVLIAFWGVTLWKAARNEARSEAAYPPIGDFLTVDGHRVHFVQMGNGPDVVLIHGASGNVRDMTFSLAGKLADHYRVTVFDRPGLGYSDRINTTGATITDQAAVLAQASAQLGLTRPLVVGQSYGGAVALAWGVTQTDNLSALVLLAPAAKPWETGLSTYYKITSSWLGARLAVPVLTAWVPDSVVDTALQDIFAPQTAPAGYGAYIGTGLTLRRVSLRANAAQRANLLSEIEALHDRYGEIDVPVEILHGDADTTVGLHIHSVPLSQQIEGANLTTLPGIGHMPQHVAEPQVIQAIDRAASRAGLR</sequence>
<name>A0A2R8AWM4_9RHOB</name>
<organism evidence="2 3">
    <name type="scientific">Pseudoprimorskyibacter insulae</name>
    <dbReference type="NCBI Taxonomy" id="1695997"/>
    <lineage>
        <taxon>Bacteria</taxon>
        <taxon>Pseudomonadati</taxon>
        <taxon>Pseudomonadota</taxon>
        <taxon>Alphaproteobacteria</taxon>
        <taxon>Rhodobacterales</taxon>
        <taxon>Paracoccaceae</taxon>
        <taxon>Pseudoprimorskyibacter</taxon>
    </lineage>
</organism>
<keyword evidence="3" id="KW-1185">Reference proteome</keyword>
<dbReference type="OrthoDB" id="9815441at2"/>
<dbReference type="GO" id="GO:0018786">
    <property type="term" value="F:haloalkane dehalogenase activity"/>
    <property type="evidence" value="ECO:0007669"/>
    <property type="project" value="UniProtKB-EC"/>
</dbReference>
<reference evidence="3" key="1">
    <citation type="submission" date="2018-03" db="EMBL/GenBank/DDBJ databases">
        <authorList>
            <person name="Rodrigo-Torres L."/>
            <person name="Arahal R. D."/>
            <person name="Lucena T."/>
        </authorList>
    </citation>
    <scope>NUCLEOTIDE SEQUENCE [LARGE SCALE GENOMIC DNA]</scope>
    <source>
        <strain evidence="3">CECT 8871</strain>
    </source>
</reference>
<evidence type="ECO:0000313" key="2">
    <source>
        <dbReference type="EMBL" id="SPF80442.1"/>
    </source>
</evidence>
<dbReference type="Gene3D" id="3.40.50.1820">
    <property type="entry name" value="alpha/beta hydrolase"/>
    <property type="match status" value="1"/>
</dbReference>
<dbReference type="EC" id="3.8.1.5" evidence="2"/>
<gene>
    <name evidence="2" type="primary">dhmA2</name>
    <name evidence="2" type="ORF">PRI8871_02248</name>
</gene>
<feature type="domain" description="AB hydrolase-1" evidence="1">
    <location>
        <begin position="60"/>
        <end position="297"/>
    </location>
</feature>
<dbReference type="PRINTS" id="PR00111">
    <property type="entry name" value="ABHYDROLASE"/>
</dbReference>
<dbReference type="InterPro" id="IPR029058">
    <property type="entry name" value="AB_hydrolase_fold"/>
</dbReference>
<proteinExistence type="predicted"/>
<dbReference type="AlphaFoldDB" id="A0A2R8AWM4"/>
<keyword evidence="2" id="KW-0378">Hydrolase</keyword>
<dbReference type="GO" id="GO:0016020">
    <property type="term" value="C:membrane"/>
    <property type="evidence" value="ECO:0007669"/>
    <property type="project" value="TreeGrafter"/>
</dbReference>
<dbReference type="SUPFAM" id="SSF53474">
    <property type="entry name" value="alpha/beta-Hydrolases"/>
    <property type="match status" value="1"/>
</dbReference>
<dbReference type="RefSeq" id="WP_108886304.1">
    <property type="nucleotide sequence ID" value="NZ_OMOJ01000004.1"/>
</dbReference>